<dbReference type="InterPro" id="IPR046977">
    <property type="entry name" value="RsmC/RlmG"/>
</dbReference>
<dbReference type="Proteomes" id="UP000054396">
    <property type="component" value="Unassembled WGS sequence"/>
</dbReference>
<dbReference type="GO" id="GO:0008170">
    <property type="term" value="F:N-methyltransferase activity"/>
    <property type="evidence" value="ECO:0007669"/>
    <property type="project" value="UniProtKB-ARBA"/>
</dbReference>
<keyword evidence="1" id="KW-0963">Cytoplasm</keyword>
<protein>
    <submittedName>
        <fullName evidence="7">MFS transporter</fullName>
    </submittedName>
</protein>
<keyword evidence="8" id="KW-1185">Reference proteome</keyword>
<gene>
    <name evidence="7" type="ORF">AVJ23_18370</name>
</gene>
<evidence type="ECO:0000256" key="1">
    <source>
        <dbReference type="ARBA" id="ARBA00022490"/>
    </source>
</evidence>
<dbReference type="GO" id="GO:0003676">
    <property type="term" value="F:nucleic acid binding"/>
    <property type="evidence" value="ECO:0007669"/>
    <property type="project" value="InterPro"/>
</dbReference>
<evidence type="ECO:0000256" key="2">
    <source>
        <dbReference type="ARBA" id="ARBA00022552"/>
    </source>
</evidence>
<keyword evidence="5" id="KW-0949">S-adenosyl-L-methionine</keyword>
<comment type="caution">
    <text evidence="7">The sequence shown here is derived from an EMBL/GenBank/DDBJ whole genome shotgun (WGS) entry which is preliminary data.</text>
</comment>
<reference evidence="7 8" key="1">
    <citation type="submission" date="2015-12" db="EMBL/GenBank/DDBJ databases">
        <authorList>
            <person name="Shamseldin A."/>
            <person name="Moawad H."/>
            <person name="Abd El-Rahim W.M."/>
            <person name="Sadowsky M.J."/>
        </authorList>
    </citation>
    <scope>NUCLEOTIDE SEQUENCE [LARGE SCALE GENOMIC DNA]</scope>
    <source>
        <strain evidence="7 8">SJ5A-1</strain>
    </source>
</reference>
<sequence length="329" mass="35225">MSTDRLGFALASGLTLPAEGRVVLFGPPGDAPLPDLAPERLQVVQRFRPDFDAWEARGIETVTAPEAACSAAIVTLPRARDLAEARIAEACAAAPGGLVVVDGAKTDGMDAMIKALRARVELLGQVSKAHGKVVWFNADTALARDWARTPTRNVEGAWTAPGVFSAEGVDPASELLVRNLPLLAGPVADLGAGWGWMSRAILRTPHVTKLYVVEADLAALDCARLNIDTPKASFHWADATRWEPPSPVSAVVMNPPFHQGRRADPALGQAFIAAAARMLDPRGALWMVANRHLPYEGALAASFRDVTELEGGTSRFKLFHAARPSRNRR</sequence>
<evidence type="ECO:0000256" key="5">
    <source>
        <dbReference type="ARBA" id="ARBA00022691"/>
    </source>
</evidence>
<dbReference type="InterPro" id="IPR002052">
    <property type="entry name" value="DNA_methylase_N6_adenine_CS"/>
</dbReference>
<evidence type="ECO:0000313" key="8">
    <source>
        <dbReference type="Proteomes" id="UP000054396"/>
    </source>
</evidence>
<dbReference type="PANTHER" id="PTHR47816:SF4">
    <property type="entry name" value="RIBOSOMAL RNA SMALL SUBUNIT METHYLTRANSFERASE C"/>
    <property type="match status" value="1"/>
</dbReference>
<dbReference type="Pfam" id="PF05175">
    <property type="entry name" value="MTS"/>
    <property type="match status" value="1"/>
</dbReference>
<dbReference type="OrthoDB" id="9816072at2"/>
<accession>A0A0W7WF85</accession>
<dbReference type="GO" id="GO:0006364">
    <property type="term" value="P:rRNA processing"/>
    <property type="evidence" value="ECO:0007669"/>
    <property type="project" value="UniProtKB-KW"/>
</dbReference>
<dbReference type="EMBL" id="LPXO01000015">
    <property type="protein sequence ID" value="KUF09222.1"/>
    <property type="molecule type" value="Genomic_DNA"/>
</dbReference>
<dbReference type="Gene3D" id="3.40.50.150">
    <property type="entry name" value="Vaccinia Virus protein VP39"/>
    <property type="match status" value="1"/>
</dbReference>
<dbReference type="CDD" id="cd02440">
    <property type="entry name" value="AdoMet_MTases"/>
    <property type="match status" value="1"/>
</dbReference>
<dbReference type="PANTHER" id="PTHR47816">
    <property type="entry name" value="RIBOSOMAL RNA SMALL SUBUNIT METHYLTRANSFERASE C"/>
    <property type="match status" value="1"/>
</dbReference>
<dbReference type="InterPro" id="IPR029063">
    <property type="entry name" value="SAM-dependent_MTases_sf"/>
</dbReference>
<dbReference type="PROSITE" id="PS00092">
    <property type="entry name" value="N6_MTASE"/>
    <property type="match status" value="1"/>
</dbReference>
<dbReference type="InterPro" id="IPR007848">
    <property type="entry name" value="Small_mtfrase_dom"/>
</dbReference>
<evidence type="ECO:0000313" key="7">
    <source>
        <dbReference type="EMBL" id="KUF09222.1"/>
    </source>
</evidence>
<name>A0A0W7WF85_9RHOB</name>
<keyword evidence="2" id="KW-0698">rRNA processing</keyword>
<evidence type="ECO:0000259" key="6">
    <source>
        <dbReference type="Pfam" id="PF05175"/>
    </source>
</evidence>
<organism evidence="7 8">
    <name type="scientific">Pseudoponticoccus marisrubri</name>
    <dbReference type="NCBI Taxonomy" id="1685382"/>
    <lineage>
        <taxon>Bacteria</taxon>
        <taxon>Pseudomonadati</taxon>
        <taxon>Pseudomonadota</taxon>
        <taxon>Alphaproteobacteria</taxon>
        <taxon>Rhodobacterales</taxon>
        <taxon>Roseobacteraceae</taxon>
        <taxon>Pseudoponticoccus</taxon>
    </lineage>
</organism>
<dbReference type="STRING" id="1685382.AVJ23_18370"/>
<keyword evidence="3" id="KW-0489">Methyltransferase</keyword>
<dbReference type="SUPFAM" id="SSF53335">
    <property type="entry name" value="S-adenosyl-L-methionine-dependent methyltransferases"/>
    <property type="match status" value="1"/>
</dbReference>
<dbReference type="GO" id="GO:0032259">
    <property type="term" value="P:methylation"/>
    <property type="evidence" value="ECO:0007669"/>
    <property type="project" value="UniProtKB-KW"/>
</dbReference>
<proteinExistence type="predicted"/>
<evidence type="ECO:0000256" key="4">
    <source>
        <dbReference type="ARBA" id="ARBA00022679"/>
    </source>
</evidence>
<dbReference type="RefSeq" id="WP_058863689.1">
    <property type="nucleotide sequence ID" value="NZ_LPXO01000015.1"/>
</dbReference>
<dbReference type="AlphaFoldDB" id="A0A0W7WF85"/>
<evidence type="ECO:0000256" key="3">
    <source>
        <dbReference type="ARBA" id="ARBA00022603"/>
    </source>
</evidence>
<feature type="domain" description="Methyltransferase small" evidence="6">
    <location>
        <begin position="158"/>
        <end position="318"/>
    </location>
</feature>
<dbReference type="GO" id="GO:0008757">
    <property type="term" value="F:S-adenosylmethionine-dependent methyltransferase activity"/>
    <property type="evidence" value="ECO:0007669"/>
    <property type="project" value="InterPro"/>
</dbReference>
<keyword evidence="4" id="KW-0808">Transferase</keyword>